<dbReference type="PANTHER" id="PTHR10574">
    <property type="entry name" value="NETRIN/LAMININ-RELATED"/>
    <property type="match status" value="1"/>
</dbReference>
<keyword evidence="5" id="KW-1133">Transmembrane helix</keyword>
<evidence type="ECO:0000256" key="6">
    <source>
        <dbReference type="SAM" id="SignalP"/>
    </source>
</evidence>
<dbReference type="Proteomes" id="UP001652642">
    <property type="component" value="Chromosome Z"/>
</dbReference>
<dbReference type="CTD" id="1955"/>
<feature type="region of interest" description="Disordered" evidence="4">
    <location>
        <begin position="30"/>
        <end position="172"/>
    </location>
</feature>
<feature type="chain" id="PRO_5045113912" evidence="6">
    <location>
        <begin position="31"/>
        <end position="583"/>
    </location>
</feature>
<dbReference type="GO" id="GO:0043256">
    <property type="term" value="C:laminin complex"/>
    <property type="evidence" value="ECO:0007669"/>
    <property type="project" value="TreeGrafter"/>
</dbReference>
<evidence type="ECO:0000259" key="7">
    <source>
        <dbReference type="PROSITE" id="PS50027"/>
    </source>
</evidence>
<organism evidence="8 9">
    <name type="scientific">Pogona vitticeps</name>
    <name type="common">central bearded dragon</name>
    <dbReference type="NCBI Taxonomy" id="103695"/>
    <lineage>
        <taxon>Eukaryota</taxon>
        <taxon>Metazoa</taxon>
        <taxon>Chordata</taxon>
        <taxon>Craniata</taxon>
        <taxon>Vertebrata</taxon>
        <taxon>Euteleostomi</taxon>
        <taxon>Lepidosauria</taxon>
        <taxon>Squamata</taxon>
        <taxon>Bifurcata</taxon>
        <taxon>Unidentata</taxon>
        <taxon>Episquamata</taxon>
        <taxon>Toxicofera</taxon>
        <taxon>Iguania</taxon>
        <taxon>Acrodonta</taxon>
        <taxon>Agamidae</taxon>
        <taxon>Amphibolurinae</taxon>
        <taxon>Pogona</taxon>
    </lineage>
</organism>
<dbReference type="GO" id="GO:0009887">
    <property type="term" value="P:animal organ morphogenesis"/>
    <property type="evidence" value="ECO:0007669"/>
    <property type="project" value="TreeGrafter"/>
</dbReference>
<accession>A0A6J0TL71</accession>
<evidence type="ECO:0000256" key="2">
    <source>
        <dbReference type="ARBA" id="ARBA00023292"/>
    </source>
</evidence>
<protein>
    <submittedName>
        <fullName evidence="9">Multiple epidermal growth factor-like domains protein 9</fullName>
    </submittedName>
</protein>
<sequence length="583" mass="60840">MSRRTGRAPAGLLGLPLLLLLVVGLGGCLGGEAAGPGTPSPSSSPPAAAPTLLPPQPSQRPQEEGEAAAASVAPTAPTATPAPGDQEEKEEGALAQRRGVGGEEEEEEEAPAGPTGAPPPEGRSPHGPEAPSATAAAPPEGTSATPTIGPSSASPAPQEEEEELEEEEDRDPELVAHSGTGVFCNCSSVGSLSASDCHATTGQCECRPGYTGQLCDACEDGYHRDRSGGRCVACECHPEGSVSFSCNSSGECQCKVGAAGKKCEQCEDGYSKFNGTACELCRCNNHTAKCDPWTGTCQDCQGNTEGAHCEQCKAQFYRNNSQHECLLCPCSTVTSTGSCQIRPGHPTPTCDKCRPGYMGPLCNQCESGYYSSDSICVECQCNGNVDPARSPRICKSDTGECLGCLYHTAGFRCELCQEGYARSSEGGNCTKKESSVGPAARGLVPSLPDVSPSASSTARAPNSTSIPNAAPTVFPISSSDNSTSTLADVSWTQFNIIILTVIIILVVLLMGFVGAVYMYREYQNRKLNAPFWTIELKEDNISFSSYHDSIPNADVSGLLEDDGNEVAPNGQLTLATPMHNYKV</sequence>
<dbReference type="GeneID" id="110078815"/>
<dbReference type="OrthoDB" id="19138at2759"/>
<dbReference type="AlphaFoldDB" id="A0A6J0TL71"/>
<dbReference type="InterPro" id="IPR002049">
    <property type="entry name" value="LE_dom"/>
</dbReference>
<dbReference type="KEGG" id="pvt:110078815"/>
<keyword evidence="5" id="KW-0812">Transmembrane</keyword>
<dbReference type="PROSITE" id="PS51257">
    <property type="entry name" value="PROKAR_LIPOPROTEIN"/>
    <property type="match status" value="1"/>
</dbReference>
<dbReference type="Gene3D" id="2.10.25.10">
    <property type="entry name" value="Laminin"/>
    <property type="match status" value="5"/>
</dbReference>
<evidence type="ECO:0000313" key="9">
    <source>
        <dbReference type="RefSeq" id="XP_020648977.2"/>
    </source>
</evidence>
<proteinExistence type="predicted"/>
<evidence type="ECO:0000256" key="3">
    <source>
        <dbReference type="PROSITE-ProRule" id="PRU00460"/>
    </source>
</evidence>
<dbReference type="GO" id="GO:0070831">
    <property type="term" value="P:basement membrane assembly"/>
    <property type="evidence" value="ECO:0007669"/>
    <property type="project" value="TreeGrafter"/>
</dbReference>
<dbReference type="GO" id="GO:0034446">
    <property type="term" value="P:substrate adhesion-dependent cell spreading"/>
    <property type="evidence" value="ECO:0007669"/>
    <property type="project" value="TreeGrafter"/>
</dbReference>
<feature type="compositionally biased region" description="Acidic residues" evidence="4">
    <location>
        <begin position="158"/>
        <end position="171"/>
    </location>
</feature>
<dbReference type="InterPro" id="IPR000742">
    <property type="entry name" value="EGF"/>
</dbReference>
<name>A0A6J0TL71_9SAUR</name>
<dbReference type="GO" id="GO:0007411">
    <property type="term" value="P:axon guidance"/>
    <property type="evidence" value="ECO:0007669"/>
    <property type="project" value="TreeGrafter"/>
</dbReference>
<gene>
    <name evidence="9" type="primary">MEGF9</name>
</gene>
<dbReference type="CDD" id="cd00055">
    <property type="entry name" value="EGF_Lam"/>
    <property type="match status" value="3"/>
</dbReference>
<feature type="compositionally biased region" description="Low complexity" evidence="4">
    <location>
        <begin position="67"/>
        <end position="83"/>
    </location>
</feature>
<dbReference type="SMART" id="SM00180">
    <property type="entry name" value="EGF_Lam"/>
    <property type="match status" value="5"/>
</dbReference>
<dbReference type="PROSITE" id="PS50027">
    <property type="entry name" value="EGF_LAM_2"/>
    <property type="match status" value="3"/>
</dbReference>
<dbReference type="PRINTS" id="PR00011">
    <property type="entry name" value="EGFLAMININ"/>
</dbReference>
<feature type="disulfide bond" evidence="3">
    <location>
        <begin position="404"/>
        <end position="413"/>
    </location>
</feature>
<dbReference type="GO" id="GO:0009888">
    <property type="term" value="P:tissue development"/>
    <property type="evidence" value="ECO:0007669"/>
    <property type="project" value="TreeGrafter"/>
</dbReference>
<feature type="compositionally biased region" description="Low complexity" evidence="4">
    <location>
        <begin position="127"/>
        <end position="147"/>
    </location>
</feature>
<feature type="domain" description="Laminin EGF-like" evidence="7">
    <location>
        <begin position="184"/>
        <end position="238"/>
    </location>
</feature>
<feature type="region of interest" description="Disordered" evidence="4">
    <location>
        <begin position="426"/>
        <end position="466"/>
    </location>
</feature>
<feature type="transmembrane region" description="Helical" evidence="5">
    <location>
        <begin position="496"/>
        <end position="519"/>
    </location>
</feature>
<feature type="signal peptide" evidence="6">
    <location>
        <begin position="1"/>
        <end position="30"/>
    </location>
</feature>
<feature type="compositionally biased region" description="Polar residues" evidence="4">
    <location>
        <begin position="452"/>
        <end position="466"/>
    </location>
</feature>
<feature type="compositionally biased region" description="Pro residues" evidence="4">
    <location>
        <begin position="38"/>
        <end position="58"/>
    </location>
</feature>
<feature type="domain" description="Laminin EGF-like" evidence="7">
    <location>
        <begin position="379"/>
        <end position="431"/>
    </location>
</feature>
<dbReference type="InterPro" id="IPR050440">
    <property type="entry name" value="Laminin/Netrin_ECM"/>
</dbReference>
<dbReference type="SUPFAM" id="SSF57196">
    <property type="entry name" value="EGF/Laminin"/>
    <property type="match status" value="3"/>
</dbReference>
<dbReference type="InParanoid" id="A0A6J0TL71"/>
<keyword evidence="8" id="KW-1185">Reference proteome</keyword>
<keyword evidence="6" id="KW-0732">Signal</keyword>
<feature type="disulfide bond" evidence="3">
    <location>
        <begin position="300"/>
        <end position="309"/>
    </location>
</feature>
<dbReference type="RefSeq" id="XP_020648977.2">
    <property type="nucleotide sequence ID" value="XM_020793318.2"/>
</dbReference>
<evidence type="ECO:0000256" key="5">
    <source>
        <dbReference type="SAM" id="Phobius"/>
    </source>
</evidence>
<reference evidence="9" key="1">
    <citation type="submission" date="2025-08" db="UniProtKB">
        <authorList>
            <consortium name="RefSeq"/>
        </authorList>
    </citation>
    <scope>IDENTIFICATION</scope>
</reference>
<evidence type="ECO:0000256" key="1">
    <source>
        <dbReference type="ARBA" id="ARBA00023157"/>
    </source>
</evidence>
<dbReference type="SMART" id="SM00181">
    <property type="entry name" value="EGF"/>
    <property type="match status" value="4"/>
</dbReference>
<feature type="domain" description="Laminin EGF-like" evidence="7">
    <location>
        <begin position="281"/>
        <end position="327"/>
    </location>
</feature>
<evidence type="ECO:0000313" key="8">
    <source>
        <dbReference type="Proteomes" id="UP001652642"/>
    </source>
</evidence>
<feature type="disulfide bond" evidence="3">
    <location>
        <begin position="206"/>
        <end position="215"/>
    </location>
</feature>
<dbReference type="GO" id="GO:0016477">
    <property type="term" value="P:cell migration"/>
    <property type="evidence" value="ECO:0007669"/>
    <property type="project" value="TreeGrafter"/>
</dbReference>
<dbReference type="Pfam" id="PF00053">
    <property type="entry name" value="EGF_laminin"/>
    <property type="match status" value="5"/>
</dbReference>
<comment type="caution">
    <text evidence="3">Lacks conserved residue(s) required for the propagation of feature annotation.</text>
</comment>
<keyword evidence="5" id="KW-0472">Membrane</keyword>
<dbReference type="PANTHER" id="PTHR10574:SF298">
    <property type="entry name" value="MULTIPLE EPIDERMAL GROWTH FACTOR-LIKE DOMAINS PROTEIN 9"/>
    <property type="match status" value="1"/>
</dbReference>
<evidence type="ECO:0000256" key="4">
    <source>
        <dbReference type="SAM" id="MobiDB-lite"/>
    </source>
</evidence>
<keyword evidence="2 3" id="KW-0424">Laminin EGF-like domain</keyword>
<dbReference type="PROSITE" id="PS01248">
    <property type="entry name" value="EGF_LAM_1"/>
    <property type="match status" value="3"/>
</dbReference>
<keyword evidence="1 3" id="KW-1015">Disulfide bond</keyword>